<accession>A0A0E0E2Z0</accession>
<dbReference type="HOGENOM" id="CLU_2296205_0_0_1"/>
<dbReference type="EnsemblPlants" id="OMERI06G19180.1">
    <property type="protein sequence ID" value="OMERI06G19180.1"/>
    <property type="gene ID" value="OMERI06G19180"/>
</dbReference>
<dbReference type="Proteomes" id="UP000008021">
    <property type="component" value="Chromosome 6"/>
</dbReference>
<name>A0A0E0E2Z0_9ORYZ</name>
<evidence type="ECO:0000313" key="2">
    <source>
        <dbReference type="Proteomes" id="UP000008021"/>
    </source>
</evidence>
<protein>
    <submittedName>
        <fullName evidence="1">Uncharacterized protein</fullName>
    </submittedName>
</protein>
<sequence length="101" mass="10604">MCSMKCSSPDTEPHLTMVAVATCATTATTSMELVAAKDTTGVTYIDTPNYSKVKHAKCSTISLDVDDGADQVVVAERTLMSAFHITMATTSSGKFLGMGAF</sequence>
<evidence type="ECO:0000313" key="1">
    <source>
        <dbReference type="EnsemblPlants" id="OMERI06G19180.1"/>
    </source>
</evidence>
<dbReference type="AlphaFoldDB" id="A0A0E0E2Z0"/>
<keyword evidence="2" id="KW-1185">Reference proteome</keyword>
<reference evidence="1" key="1">
    <citation type="submission" date="2015-04" db="UniProtKB">
        <authorList>
            <consortium name="EnsemblPlants"/>
        </authorList>
    </citation>
    <scope>IDENTIFICATION</scope>
</reference>
<proteinExistence type="predicted"/>
<organism evidence="1">
    <name type="scientific">Oryza meridionalis</name>
    <dbReference type="NCBI Taxonomy" id="40149"/>
    <lineage>
        <taxon>Eukaryota</taxon>
        <taxon>Viridiplantae</taxon>
        <taxon>Streptophyta</taxon>
        <taxon>Embryophyta</taxon>
        <taxon>Tracheophyta</taxon>
        <taxon>Spermatophyta</taxon>
        <taxon>Magnoliopsida</taxon>
        <taxon>Liliopsida</taxon>
        <taxon>Poales</taxon>
        <taxon>Poaceae</taxon>
        <taxon>BOP clade</taxon>
        <taxon>Oryzoideae</taxon>
        <taxon>Oryzeae</taxon>
        <taxon>Oryzinae</taxon>
        <taxon>Oryza</taxon>
    </lineage>
</organism>
<reference evidence="1" key="2">
    <citation type="submission" date="2018-05" db="EMBL/GenBank/DDBJ databases">
        <title>OmerRS3 (Oryza meridionalis Reference Sequence Version 3).</title>
        <authorList>
            <person name="Zhang J."/>
            <person name="Kudrna D."/>
            <person name="Lee S."/>
            <person name="Talag J."/>
            <person name="Welchert J."/>
            <person name="Wing R.A."/>
        </authorList>
    </citation>
    <scope>NUCLEOTIDE SEQUENCE [LARGE SCALE GENOMIC DNA]</scope>
    <source>
        <strain evidence="1">cv. OR44</strain>
    </source>
</reference>
<dbReference type="Gramene" id="OMERI06G19180.1">
    <property type="protein sequence ID" value="OMERI06G19180.1"/>
    <property type="gene ID" value="OMERI06G19180"/>
</dbReference>